<evidence type="ECO:0000256" key="3">
    <source>
        <dbReference type="ARBA" id="ARBA00022729"/>
    </source>
</evidence>
<name>A0A1I2XHQ9_9RHOB</name>
<feature type="chain" id="PRO_5010231447" evidence="7">
    <location>
        <begin position="25"/>
        <end position="47"/>
    </location>
</feature>
<dbReference type="PROSITE" id="PS51257">
    <property type="entry name" value="PROKAR_LIPOPROTEIN"/>
    <property type="match status" value="1"/>
</dbReference>
<dbReference type="RefSeq" id="WP_074965973.1">
    <property type="nucleotide sequence ID" value="NZ_CBCRYP010000002.1"/>
</dbReference>
<evidence type="ECO:0000256" key="2">
    <source>
        <dbReference type="ARBA" id="ARBA00022475"/>
    </source>
</evidence>
<comment type="similarity">
    <text evidence="1">Belongs to the EcnA/EcnB lipoprotein family.</text>
</comment>
<dbReference type="Pfam" id="PF08085">
    <property type="entry name" value="Entericidin"/>
    <property type="match status" value="1"/>
</dbReference>
<reference evidence="8 9" key="1">
    <citation type="submission" date="2016-10" db="EMBL/GenBank/DDBJ databases">
        <authorList>
            <person name="de Groot N.N."/>
        </authorList>
    </citation>
    <scope>NUCLEOTIDE SEQUENCE [LARGE SCALE GENOMIC DNA]</scope>
    <source>
        <strain evidence="8 9">DSM 8537</strain>
    </source>
</reference>
<accession>A0A1I2XHQ9</accession>
<dbReference type="Proteomes" id="UP000183635">
    <property type="component" value="Unassembled WGS sequence"/>
</dbReference>
<evidence type="ECO:0000256" key="5">
    <source>
        <dbReference type="ARBA" id="ARBA00023139"/>
    </source>
</evidence>
<dbReference type="GO" id="GO:0016020">
    <property type="term" value="C:membrane"/>
    <property type="evidence" value="ECO:0007669"/>
    <property type="project" value="InterPro"/>
</dbReference>
<dbReference type="InterPro" id="IPR012556">
    <property type="entry name" value="Entericidin"/>
</dbReference>
<evidence type="ECO:0000313" key="8">
    <source>
        <dbReference type="EMBL" id="SFH13010.1"/>
    </source>
</evidence>
<keyword evidence="3 7" id="KW-0732">Signal</keyword>
<sequence>MRPFFQVAPLLALLALAACQTVQGAGRDMQSAGQAISRESQKAQADM</sequence>
<dbReference type="GO" id="GO:0009636">
    <property type="term" value="P:response to toxic substance"/>
    <property type="evidence" value="ECO:0007669"/>
    <property type="project" value="InterPro"/>
</dbReference>
<evidence type="ECO:0000256" key="4">
    <source>
        <dbReference type="ARBA" id="ARBA00023136"/>
    </source>
</evidence>
<keyword evidence="9" id="KW-1185">Reference proteome</keyword>
<evidence type="ECO:0000256" key="6">
    <source>
        <dbReference type="ARBA" id="ARBA00023288"/>
    </source>
</evidence>
<gene>
    <name evidence="8" type="ORF">SAMN04488021_101338</name>
</gene>
<evidence type="ECO:0000256" key="7">
    <source>
        <dbReference type="SAM" id="SignalP"/>
    </source>
</evidence>
<feature type="signal peptide" evidence="7">
    <location>
        <begin position="1"/>
        <end position="24"/>
    </location>
</feature>
<keyword evidence="5" id="KW-0564">Palmitate</keyword>
<dbReference type="EMBL" id="FOPU01000001">
    <property type="protein sequence ID" value="SFH13010.1"/>
    <property type="molecule type" value="Genomic_DNA"/>
</dbReference>
<proteinExistence type="inferred from homology"/>
<keyword evidence="6" id="KW-0449">Lipoprotein</keyword>
<evidence type="ECO:0000313" key="9">
    <source>
        <dbReference type="Proteomes" id="UP000183635"/>
    </source>
</evidence>
<evidence type="ECO:0000256" key="1">
    <source>
        <dbReference type="ARBA" id="ARBA00010296"/>
    </source>
</evidence>
<keyword evidence="4" id="KW-0472">Membrane</keyword>
<protein>
    <submittedName>
        <fullName evidence="8">Entericidin EcnA/B family protein</fullName>
    </submittedName>
</protein>
<organism evidence="8 9">
    <name type="scientific">Paracoccus aminovorans</name>
    <dbReference type="NCBI Taxonomy" id="34004"/>
    <lineage>
        <taxon>Bacteria</taxon>
        <taxon>Pseudomonadati</taxon>
        <taxon>Pseudomonadota</taxon>
        <taxon>Alphaproteobacteria</taxon>
        <taxon>Rhodobacterales</taxon>
        <taxon>Paracoccaceae</taxon>
        <taxon>Paracoccus</taxon>
    </lineage>
</organism>
<keyword evidence="2" id="KW-1003">Cell membrane</keyword>
<dbReference type="AlphaFoldDB" id="A0A1I2XHQ9"/>